<feature type="chain" id="PRO_5038791592" description="DUF4367 domain-containing protein" evidence="1">
    <location>
        <begin position="20"/>
        <end position="153"/>
    </location>
</feature>
<evidence type="ECO:0000313" key="3">
    <source>
        <dbReference type="Proteomes" id="UP000036932"/>
    </source>
</evidence>
<dbReference type="PATRIC" id="fig|1705565.3.peg.3711"/>
<evidence type="ECO:0008006" key="4">
    <source>
        <dbReference type="Google" id="ProtNLM"/>
    </source>
</evidence>
<evidence type="ECO:0000313" key="2">
    <source>
        <dbReference type="EMBL" id="KOR89240.1"/>
    </source>
</evidence>
<feature type="signal peptide" evidence="1">
    <location>
        <begin position="1"/>
        <end position="19"/>
    </location>
</feature>
<dbReference type="Proteomes" id="UP000036932">
    <property type="component" value="Unassembled WGS sequence"/>
</dbReference>
<reference evidence="3" key="1">
    <citation type="submission" date="2015-08" db="EMBL/GenBank/DDBJ databases">
        <title>Genome sequencing project for genomic taxonomy and phylogenomics of Bacillus-like bacteria.</title>
        <authorList>
            <person name="Liu B."/>
            <person name="Wang J."/>
            <person name="Zhu Y."/>
            <person name="Liu G."/>
            <person name="Chen Q."/>
            <person name="Chen Z."/>
            <person name="Lan J."/>
            <person name="Che J."/>
            <person name="Ge C."/>
            <person name="Shi H."/>
            <person name="Pan Z."/>
            <person name="Liu X."/>
        </authorList>
    </citation>
    <scope>NUCLEOTIDE SEQUENCE [LARGE SCALE GENOMIC DNA]</scope>
    <source>
        <strain evidence="3">FJAT-22460</strain>
    </source>
</reference>
<organism evidence="2 3">
    <name type="scientific">Paenibacillus solani</name>
    <dbReference type="NCBI Taxonomy" id="1705565"/>
    <lineage>
        <taxon>Bacteria</taxon>
        <taxon>Bacillati</taxon>
        <taxon>Bacillota</taxon>
        <taxon>Bacilli</taxon>
        <taxon>Bacillales</taxon>
        <taxon>Paenibacillaceae</taxon>
        <taxon>Paenibacillus</taxon>
    </lineage>
</organism>
<evidence type="ECO:0000256" key="1">
    <source>
        <dbReference type="SAM" id="SignalP"/>
    </source>
</evidence>
<sequence length="153" mass="17678">MLRKIYIIFVFILSTLTLGCSQQESKPLVVPSEYQHAKDMLDLLNNEGLNIQEIHNSKYTAFFNTNPNYSMYIKTDMGIFELVHLEHKNGEEIDIVEKEATDSGEYKYVVSENGVDQLLILGSENYFNKSDEYITISRDKDLNDKIKKALEVQ</sequence>
<keyword evidence="1" id="KW-0732">Signal</keyword>
<dbReference type="AlphaFoldDB" id="A0A0M1P4K2"/>
<comment type="caution">
    <text evidence="2">The sequence shown here is derived from an EMBL/GenBank/DDBJ whole genome shotgun (WGS) entry which is preliminary data.</text>
</comment>
<dbReference type="PROSITE" id="PS51257">
    <property type="entry name" value="PROKAR_LIPOPROTEIN"/>
    <property type="match status" value="1"/>
</dbReference>
<accession>A0A0M1P4K2</accession>
<name>A0A0M1P4K2_9BACL</name>
<dbReference type="EMBL" id="LIUT01000001">
    <property type="protein sequence ID" value="KOR89240.1"/>
    <property type="molecule type" value="Genomic_DNA"/>
</dbReference>
<protein>
    <recommendedName>
        <fullName evidence="4">DUF4367 domain-containing protein</fullName>
    </recommendedName>
</protein>
<keyword evidence="3" id="KW-1185">Reference proteome</keyword>
<gene>
    <name evidence="2" type="ORF">AM231_08770</name>
</gene>
<proteinExistence type="predicted"/>